<feature type="signal peptide" evidence="1">
    <location>
        <begin position="1"/>
        <end position="18"/>
    </location>
</feature>
<dbReference type="SUPFAM" id="SSF51905">
    <property type="entry name" value="FAD/NAD(P)-binding domain"/>
    <property type="match status" value="1"/>
</dbReference>
<dbReference type="PANTHER" id="PTHR10742:SF398">
    <property type="entry name" value="AMINE OXIDASE DOMAIN-CONTAINING PROTEIN-RELATED"/>
    <property type="match status" value="1"/>
</dbReference>
<dbReference type="Gene3D" id="3.50.50.60">
    <property type="entry name" value="FAD/NAD(P)-binding domain"/>
    <property type="match status" value="1"/>
</dbReference>
<reference evidence="3" key="1">
    <citation type="journal article" date="2012" name="Insect Biochem. Mol. Biol.">
        <title>Transcriptome and full-length cDNA resources for the mountain pine beetle, Dendroctonus ponderosae Hopkins, a major insect pest of pine forests.</title>
        <authorList>
            <person name="Keeling C.I."/>
            <person name="Henderson H."/>
            <person name="Li M."/>
            <person name="Yuen M."/>
            <person name="Clark E.L."/>
            <person name="Fraser J.D."/>
            <person name="Huber D.P."/>
            <person name="Liao N.Y."/>
            <person name="Roderick Docking T."/>
            <person name="Birol I."/>
            <person name="Chan S.K."/>
            <person name="Taylor G.A."/>
            <person name="Palmquist D."/>
            <person name="Jones S.J."/>
            <person name="Bohlmann J."/>
        </authorList>
    </citation>
    <scope>NUCLEOTIDE SEQUENCE</scope>
    <source>
        <tissue evidence="3">Heads</tissue>
    </source>
</reference>
<evidence type="ECO:0000256" key="1">
    <source>
        <dbReference type="SAM" id="SignalP"/>
    </source>
</evidence>
<dbReference type="EnsemblMetazoa" id="XM_019899607.1">
    <property type="protein sequence ID" value="XP_019755166.1"/>
    <property type="gene ID" value="LOC109534055"/>
</dbReference>
<dbReference type="InterPro" id="IPR050281">
    <property type="entry name" value="Flavin_monoamine_oxidase"/>
</dbReference>
<protein>
    <recommendedName>
        <fullName evidence="2">Amine oxidase domain-containing protein</fullName>
    </recommendedName>
</protein>
<gene>
    <name evidence="4" type="primary">109534055</name>
</gene>
<organism evidence="3">
    <name type="scientific">Dendroctonus ponderosae</name>
    <name type="common">Mountain pine beetle</name>
    <dbReference type="NCBI Taxonomy" id="77166"/>
    <lineage>
        <taxon>Eukaryota</taxon>
        <taxon>Metazoa</taxon>
        <taxon>Ecdysozoa</taxon>
        <taxon>Arthropoda</taxon>
        <taxon>Hexapoda</taxon>
        <taxon>Insecta</taxon>
        <taxon>Pterygota</taxon>
        <taxon>Neoptera</taxon>
        <taxon>Endopterygota</taxon>
        <taxon>Coleoptera</taxon>
        <taxon>Polyphaga</taxon>
        <taxon>Cucujiformia</taxon>
        <taxon>Curculionidae</taxon>
        <taxon>Scolytinae</taxon>
        <taxon>Dendroctonus</taxon>
    </lineage>
</organism>
<dbReference type="Pfam" id="PF01593">
    <property type="entry name" value="Amino_oxidase"/>
    <property type="match status" value="1"/>
</dbReference>
<dbReference type="HOGENOM" id="CLU_067485_0_0_1"/>
<dbReference type="PANTHER" id="PTHR10742">
    <property type="entry name" value="FLAVIN MONOAMINE OXIDASE"/>
    <property type="match status" value="1"/>
</dbReference>
<dbReference type="SUPFAM" id="SSF54373">
    <property type="entry name" value="FAD-linked reductases, C-terminal domain"/>
    <property type="match status" value="1"/>
</dbReference>
<dbReference type="InterPro" id="IPR002937">
    <property type="entry name" value="Amino_oxidase"/>
</dbReference>
<dbReference type="Proteomes" id="UP000019118">
    <property type="component" value="Unassembled WGS sequence"/>
</dbReference>
<dbReference type="GO" id="GO:0046592">
    <property type="term" value="F:polyamine oxidase activity"/>
    <property type="evidence" value="ECO:0007669"/>
    <property type="project" value="TreeGrafter"/>
</dbReference>
<dbReference type="AlphaFoldDB" id="J3JVE6"/>
<dbReference type="OrthoDB" id="5046242at2759"/>
<proteinExistence type="evidence at transcript level"/>
<evidence type="ECO:0000313" key="4">
    <source>
        <dbReference type="EnsemblMetazoa" id="XP_019755166.1"/>
    </source>
</evidence>
<sequence>MWLVRALALFIVIEWAESASDDQPSIIIVGSGPAGIAAATKLLQNNFNNIKILEAENRIGGRINSVKFGDAFVDLGAEFCHGEENNIVFSMVENLKILQHSKNDGRVFISNGTQMKDDDAEKLIGFADSLFADETPAEGCENSISVGECLDIRVKNISENLAGAKDWATTYLCAYDSPFDLHDLKITSAYQMNKGDLRMHWNGRGYKTILDVMMQKYPNNYAQLPIDSKILLNTSVTAISNWTSSVTVTTAKGTTFKADHVIFTPSVGVLKATHGEMFHPALPQKKVLAIEQTGFGAILKVILRFPSRWWNVDFLSFVWTPQDKEALVQKNLTWLICLGSLAQAENNPKVLIAWYAGKCIPQMERLSEEAIRDGHRYIITKFLASHFDVSMPVEMIKSSWLSNPNFRGTYSYESTESGKGLPRQLGAPLVDENGKPKVLFAGEATHPYYFSTVHGAIESGYREAERLIQLYQTNV</sequence>
<dbReference type="EMBL" id="BT127214">
    <property type="protein sequence ID" value="AEE62176.1"/>
    <property type="molecule type" value="mRNA"/>
</dbReference>
<keyword evidence="5" id="KW-1185">Reference proteome</keyword>
<feature type="chain" id="PRO_5044735001" description="Amine oxidase domain-containing protein" evidence="1">
    <location>
        <begin position="19"/>
        <end position="475"/>
    </location>
</feature>
<reference evidence="5" key="2">
    <citation type="journal article" date="2013" name="Genome Biol.">
        <title>Draft genome of the mountain pine beetle, Dendroctonus ponderosae Hopkins, a major forest pest.</title>
        <authorList>
            <person name="Keeling C.I."/>
            <person name="Yuen M.M."/>
            <person name="Liao N.Y."/>
            <person name="Docking T.R."/>
            <person name="Chan S.K."/>
            <person name="Taylor G.A."/>
            <person name="Palmquist D.L."/>
            <person name="Jackman S.D."/>
            <person name="Nguyen A."/>
            <person name="Li M."/>
            <person name="Henderson H."/>
            <person name="Janes J.K."/>
            <person name="Zhao Y."/>
            <person name="Pandoh P."/>
            <person name="Moore R."/>
            <person name="Sperling F.A."/>
            <person name="Huber D.P."/>
            <person name="Birol I."/>
            <person name="Jones S.J."/>
            <person name="Bohlmann J."/>
        </authorList>
    </citation>
    <scope>NUCLEOTIDE SEQUENCE</scope>
</reference>
<dbReference type="PRINTS" id="PR00419">
    <property type="entry name" value="ADXRDTASE"/>
</dbReference>
<keyword evidence="1" id="KW-0732">Signal</keyword>
<evidence type="ECO:0000259" key="2">
    <source>
        <dbReference type="Pfam" id="PF01593"/>
    </source>
</evidence>
<evidence type="ECO:0000313" key="5">
    <source>
        <dbReference type="Proteomes" id="UP000019118"/>
    </source>
</evidence>
<dbReference type="InterPro" id="IPR036188">
    <property type="entry name" value="FAD/NAD-bd_sf"/>
</dbReference>
<dbReference type="Gene3D" id="3.90.660.10">
    <property type="match status" value="1"/>
</dbReference>
<accession>J3JVE6</accession>
<name>J3JVE6_DENPD</name>
<evidence type="ECO:0000313" key="3">
    <source>
        <dbReference type="EMBL" id="AEE62176.1"/>
    </source>
</evidence>
<reference evidence="4" key="3">
    <citation type="submission" date="2024-08" db="UniProtKB">
        <authorList>
            <consortium name="EnsemblMetazoa"/>
        </authorList>
    </citation>
    <scope>IDENTIFICATION</scope>
</reference>
<feature type="domain" description="Amine oxidase" evidence="2">
    <location>
        <begin position="34"/>
        <end position="468"/>
    </location>
</feature>